<reference evidence="2" key="1">
    <citation type="journal article" date="2014" name="Front. Microbiol.">
        <title>High frequency of phylogenetically diverse reductive dehalogenase-homologous genes in deep subseafloor sedimentary metagenomes.</title>
        <authorList>
            <person name="Kawai M."/>
            <person name="Futagami T."/>
            <person name="Toyoda A."/>
            <person name="Takaki Y."/>
            <person name="Nishi S."/>
            <person name="Hori S."/>
            <person name="Arai W."/>
            <person name="Tsubouchi T."/>
            <person name="Morono Y."/>
            <person name="Uchiyama I."/>
            <person name="Ito T."/>
            <person name="Fujiyama A."/>
            <person name="Inagaki F."/>
            <person name="Takami H."/>
        </authorList>
    </citation>
    <scope>NUCLEOTIDE SEQUENCE</scope>
    <source>
        <strain evidence="2">Expedition CK06-06</strain>
    </source>
</reference>
<protein>
    <recommendedName>
        <fullName evidence="1">FlgD/Vpr Ig-like domain-containing protein</fullName>
    </recommendedName>
</protein>
<feature type="domain" description="FlgD/Vpr Ig-like" evidence="1">
    <location>
        <begin position="49"/>
        <end position="95"/>
    </location>
</feature>
<name>X1M8V1_9ZZZZ</name>
<dbReference type="InterPro" id="IPR025965">
    <property type="entry name" value="FlgD/Vpr_Ig-like"/>
</dbReference>
<dbReference type="Pfam" id="PF13860">
    <property type="entry name" value="FlgD_ig"/>
    <property type="match status" value="1"/>
</dbReference>
<sequence>GTVTVTSNGGTKTVEVSVTVIPTGAVPFPNPVSLSDSILTFWGTSIPYAEIRIYGLAGELVKTLDEIYGASKVSWDGRNDQGNRVARGTYFYTAKDFKGKFVVK</sequence>
<proteinExistence type="predicted"/>
<evidence type="ECO:0000313" key="2">
    <source>
        <dbReference type="EMBL" id="GAI14506.1"/>
    </source>
</evidence>
<comment type="caution">
    <text evidence="2">The sequence shown here is derived from an EMBL/GenBank/DDBJ whole genome shotgun (WGS) entry which is preliminary data.</text>
</comment>
<gene>
    <name evidence="2" type="ORF">S06H3_11230</name>
</gene>
<dbReference type="EMBL" id="BARV01005385">
    <property type="protein sequence ID" value="GAI14506.1"/>
    <property type="molecule type" value="Genomic_DNA"/>
</dbReference>
<feature type="non-terminal residue" evidence="2">
    <location>
        <position position="1"/>
    </location>
</feature>
<dbReference type="Gene3D" id="2.60.40.4070">
    <property type="match status" value="1"/>
</dbReference>
<organism evidence="2">
    <name type="scientific">marine sediment metagenome</name>
    <dbReference type="NCBI Taxonomy" id="412755"/>
    <lineage>
        <taxon>unclassified sequences</taxon>
        <taxon>metagenomes</taxon>
        <taxon>ecological metagenomes</taxon>
    </lineage>
</organism>
<accession>X1M8V1</accession>
<dbReference type="AlphaFoldDB" id="X1M8V1"/>
<evidence type="ECO:0000259" key="1">
    <source>
        <dbReference type="Pfam" id="PF13860"/>
    </source>
</evidence>